<sequence length="340" mass="38781">MPKEQLLLLFWHCHTPILRTHLIVPHTHCVGTFWILAIASIDFAGLSDSTATRTQPQMKKEIGPHTHHCRCGHIRPDLPPTNTPAQPCEWECEATEDRATHLPWWIRGCNCNVQTPMQLQVHTNLQTHQDPYDPGQTMGTHSHPKPQHSTTHNPYNSKTSTAPHTCFSSSSSSMKPPSKESKQVQHHTPTSAAPLPPQHPIQRMYQQGPGKTQACMQPPKTPTLSINDEIDTVWQYSWTGDMNFDRRHPPYSLLWFRPWGYSNPPAYSQGWWVLGSKPHAIPYLGISHKQVSIRAKEWNEPPCVAFVNKIAEVVTHLDMLLFTNESLKDNKTVSWRWGYS</sequence>
<dbReference type="Proteomes" id="UP000886523">
    <property type="component" value="Unassembled WGS sequence"/>
</dbReference>
<dbReference type="OrthoDB" id="3012036at2759"/>
<proteinExistence type="predicted"/>
<comment type="caution">
    <text evidence="2">The sequence shown here is derived from an EMBL/GenBank/DDBJ whole genome shotgun (WGS) entry which is preliminary data.</text>
</comment>
<accession>A0A9P6B2I7</accession>
<dbReference type="AlphaFoldDB" id="A0A9P6B2I7"/>
<protein>
    <submittedName>
        <fullName evidence="2">Uncharacterized protein</fullName>
    </submittedName>
</protein>
<gene>
    <name evidence="2" type="ORF">BS47DRAFT_1360292</name>
</gene>
<evidence type="ECO:0000313" key="2">
    <source>
        <dbReference type="EMBL" id="KAF9516448.1"/>
    </source>
</evidence>
<reference evidence="2" key="1">
    <citation type="journal article" date="2020" name="Nat. Commun.">
        <title>Large-scale genome sequencing of mycorrhizal fungi provides insights into the early evolution of symbiotic traits.</title>
        <authorList>
            <person name="Miyauchi S."/>
            <person name="Kiss E."/>
            <person name="Kuo A."/>
            <person name="Drula E."/>
            <person name="Kohler A."/>
            <person name="Sanchez-Garcia M."/>
            <person name="Morin E."/>
            <person name="Andreopoulos B."/>
            <person name="Barry K.W."/>
            <person name="Bonito G."/>
            <person name="Buee M."/>
            <person name="Carver A."/>
            <person name="Chen C."/>
            <person name="Cichocki N."/>
            <person name="Clum A."/>
            <person name="Culley D."/>
            <person name="Crous P.W."/>
            <person name="Fauchery L."/>
            <person name="Girlanda M."/>
            <person name="Hayes R.D."/>
            <person name="Keri Z."/>
            <person name="LaButti K."/>
            <person name="Lipzen A."/>
            <person name="Lombard V."/>
            <person name="Magnuson J."/>
            <person name="Maillard F."/>
            <person name="Murat C."/>
            <person name="Nolan M."/>
            <person name="Ohm R.A."/>
            <person name="Pangilinan J."/>
            <person name="Pereira M.F."/>
            <person name="Perotto S."/>
            <person name="Peter M."/>
            <person name="Pfister S."/>
            <person name="Riley R."/>
            <person name="Sitrit Y."/>
            <person name="Stielow J.B."/>
            <person name="Szollosi G."/>
            <person name="Zifcakova L."/>
            <person name="Stursova M."/>
            <person name="Spatafora J.W."/>
            <person name="Tedersoo L."/>
            <person name="Vaario L.M."/>
            <person name="Yamada A."/>
            <person name="Yan M."/>
            <person name="Wang P."/>
            <person name="Xu J."/>
            <person name="Bruns T."/>
            <person name="Baldrian P."/>
            <person name="Vilgalys R."/>
            <person name="Dunand C."/>
            <person name="Henrissat B."/>
            <person name="Grigoriev I.V."/>
            <person name="Hibbett D."/>
            <person name="Nagy L.G."/>
            <person name="Martin F.M."/>
        </authorList>
    </citation>
    <scope>NUCLEOTIDE SEQUENCE</scope>
    <source>
        <strain evidence="2">UP504</strain>
    </source>
</reference>
<organism evidence="2 3">
    <name type="scientific">Hydnum rufescens UP504</name>
    <dbReference type="NCBI Taxonomy" id="1448309"/>
    <lineage>
        <taxon>Eukaryota</taxon>
        <taxon>Fungi</taxon>
        <taxon>Dikarya</taxon>
        <taxon>Basidiomycota</taxon>
        <taxon>Agaricomycotina</taxon>
        <taxon>Agaricomycetes</taxon>
        <taxon>Cantharellales</taxon>
        <taxon>Hydnaceae</taxon>
        <taxon>Hydnum</taxon>
    </lineage>
</organism>
<evidence type="ECO:0000313" key="3">
    <source>
        <dbReference type="Proteomes" id="UP000886523"/>
    </source>
</evidence>
<feature type="compositionally biased region" description="Polar residues" evidence="1">
    <location>
        <begin position="147"/>
        <end position="167"/>
    </location>
</feature>
<feature type="region of interest" description="Disordered" evidence="1">
    <location>
        <begin position="127"/>
        <end position="224"/>
    </location>
</feature>
<evidence type="ECO:0000256" key="1">
    <source>
        <dbReference type="SAM" id="MobiDB-lite"/>
    </source>
</evidence>
<keyword evidence="3" id="KW-1185">Reference proteome</keyword>
<name>A0A9P6B2I7_9AGAM</name>
<dbReference type="EMBL" id="MU128939">
    <property type="protein sequence ID" value="KAF9516448.1"/>
    <property type="molecule type" value="Genomic_DNA"/>
</dbReference>